<dbReference type="OMA" id="ESCNPPG"/>
<keyword evidence="3" id="KW-1185">Reference proteome</keyword>
<feature type="region of interest" description="Disordered" evidence="1">
    <location>
        <begin position="48"/>
        <end position="70"/>
    </location>
</feature>
<protein>
    <submittedName>
        <fullName evidence="2">Uncharacterized protein</fullName>
    </submittedName>
</protein>
<dbReference type="PANTHER" id="PTHR31343:SF42">
    <property type="entry name" value="T15D22.8"/>
    <property type="match status" value="1"/>
</dbReference>
<name>A0A1Y1I5V4_KLENI</name>
<dbReference type="PANTHER" id="PTHR31343">
    <property type="entry name" value="T15D22.8"/>
    <property type="match status" value="1"/>
</dbReference>
<evidence type="ECO:0000313" key="2">
    <source>
        <dbReference type="EMBL" id="GAQ86344.1"/>
    </source>
</evidence>
<dbReference type="OrthoDB" id="1896065at2759"/>
<dbReference type="InterPro" id="IPR008507">
    <property type="entry name" value="DUF789"/>
</dbReference>
<dbReference type="AlphaFoldDB" id="A0A1Y1I5V4"/>
<dbReference type="EMBL" id="DF237232">
    <property type="protein sequence ID" value="GAQ86344.1"/>
    <property type="molecule type" value="Genomic_DNA"/>
</dbReference>
<dbReference type="Pfam" id="PF05623">
    <property type="entry name" value="DUF789"/>
    <property type="match status" value="1"/>
</dbReference>
<reference evidence="2 3" key="1">
    <citation type="journal article" date="2014" name="Nat. Commun.">
        <title>Klebsormidium flaccidum genome reveals primary factors for plant terrestrial adaptation.</title>
        <authorList>
            <person name="Hori K."/>
            <person name="Maruyama F."/>
            <person name="Fujisawa T."/>
            <person name="Togashi T."/>
            <person name="Yamamoto N."/>
            <person name="Seo M."/>
            <person name="Sato S."/>
            <person name="Yamada T."/>
            <person name="Mori H."/>
            <person name="Tajima N."/>
            <person name="Moriyama T."/>
            <person name="Ikeuchi M."/>
            <person name="Watanabe M."/>
            <person name="Wada H."/>
            <person name="Kobayashi K."/>
            <person name="Saito M."/>
            <person name="Masuda T."/>
            <person name="Sasaki-Sekimoto Y."/>
            <person name="Mashiguchi K."/>
            <person name="Awai K."/>
            <person name="Shimojima M."/>
            <person name="Masuda S."/>
            <person name="Iwai M."/>
            <person name="Nobusawa T."/>
            <person name="Narise T."/>
            <person name="Kondo S."/>
            <person name="Saito H."/>
            <person name="Sato R."/>
            <person name="Murakawa M."/>
            <person name="Ihara Y."/>
            <person name="Oshima-Yamada Y."/>
            <person name="Ohtaka K."/>
            <person name="Satoh M."/>
            <person name="Sonobe K."/>
            <person name="Ishii M."/>
            <person name="Ohtani R."/>
            <person name="Kanamori-Sato M."/>
            <person name="Honoki R."/>
            <person name="Miyazaki D."/>
            <person name="Mochizuki H."/>
            <person name="Umetsu J."/>
            <person name="Higashi K."/>
            <person name="Shibata D."/>
            <person name="Kamiya Y."/>
            <person name="Sato N."/>
            <person name="Nakamura Y."/>
            <person name="Tabata S."/>
            <person name="Ida S."/>
            <person name="Kurokawa K."/>
            <person name="Ohta H."/>
        </authorList>
    </citation>
    <scope>NUCLEOTIDE SEQUENCE [LARGE SCALE GENOMIC DNA]</scope>
    <source>
        <strain evidence="2 3">NIES-2285</strain>
    </source>
</reference>
<dbReference type="Proteomes" id="UP000054558">
    <property type="component" value="Unassembled WGS sequence"/>
</dbReference>
<accession>A0A1Y1I5V4</accession>
<evidence type="ECO:0000256" key="1">
    <source>
        <dbReference type="SAM" id="MobiDB-lite"/>
    </source>
</evidence>
<sequence>MDRYKSQGKRRLGQVAAPYEESSPLHGLQTFSYGFGACDKGRTLDATQHSDDSIYRPDSSYRATSGAEAPSSGLANIDSFGVATAPYVPIHQTFKSCLEDGAYRIPLQHWGASQAAPPPFLLSDLWASLEEASAYGAGVPIVINGDEDVVQYYVPYLSAIELWRYPDRRKELNVQTPDGSDSDIREASSDGADSDSDQSESAAVLLELDRESFRGAIGGGAGSTRSSHDALSVCSGSAGSMYLEEESPRHHSSRGPWGSQNVCPDRQQGNRLFEYAENAPPFLRVPLADKVAELAKKSPCLMSMSSQDLHPSSWVSIAWYPIYRIPMGKTLRDLGACFLTYHSLATPRLGTPPSDCSCIPAASQGIASCQAWPPAPPVLTPAAADAREEREEMLQAQSSSGGQQHVLLPFGMVAYKMKGAVWSSGRGGKLATSMNEEVMREAARSWLDKRNIHHPDFEFFLKQLSTPLNTLPHSRR</sequence>
<evidence type="ECO:0000313" key="3">
    <source>
        <dbReference type="Proteomes" id="UP000054558"/>
    </source>
</evidence>
<feature type="region of interest" description="Disordered" evidence="1">
    <location>
        <begin position="172"/>
        <end position="201"/>
    </location>
</feature>
<gene>
    <name evidence="2" type="ORF">KFL_002830210</name>
</gene>
<organism evidence="2 3">
    <name type="scientific">Klebsormidium nitens</name>
    <name type="common">Green alga</name>
    <name type="synonym">Ulothrix nitens</name>
    <dbReference type="NCBI Taxonomy" id="105231"/>
    <lineage>
        <taxon>Eukaryota</taxon>
        <taxon>Viridiplantae</taxon>
        <taxon>Streptophyta</taxon>
        <taxon>Klebsormidiophyceae</taxon>
        <taxon>Klebsormidiales</taxon>
        <taxon>Klebsormidiaceae</taxon>
        <taxon>Klebsormidium</taxon>
    </lineage>
</organism>
<proteinExistence type="predicted"/>